<dbReference type="SUPFAM" id="SSF47266">
    <property type="entry name" value="4-helical cytokines"/>
    <property type="match status" value="1"/>
</dbReference>
<proteinExistence type="inferred from homology"/>
<evidence type="ECO:0000256" key="8">
    <source>
        <dbReference type="SAM" id="SignalP"/>
    </source>
</evidence>
<dbReference type="CTD" id="5617"/>
<sequence length="212" mass="23525">MALRTRGSKIFMTAVYMLTMCRAVPINDLLNRASQSSDKMYSLSTGLTQDLATHISPMSWPTMDRPALCHTSVLPTPNDKEQTLQVSESALMSLARSLLQAWAEPLGILSKNANTLPHPAKDSISSKIQVLQEHSKNLGDGLDILSGRMGPEAQVVSILPYHGGTILGHDRNSKLQKFNFLLSCFRRDSHKIDSFLKVLRCRAAKMQPELCY</sequence>
<dbReference type="PRINTS" id="PR00836">
    <property type="entry name" value="SOMATOTROPIN"/>
</dbReference>
<dbReference type="InterPro" id="IPR001400">
    <property type="entry name" value="Somatotropin/Prolactin"/>
</dbReference>
<dbReference type="PANTHER" id="PTHR11417:SF5">
    <property type="entry name" value="PROLACTIN"/>
    <property type="match status" value="1"/>
</dbReference>
<dbReference type="OrthoDB" id="9946219at2759"/>
<name>A0A2I4CM18_AUSLI</name>
<reference evidence="10" key="1">
    <citation type="submission" date="2025-08" db="UniProtKB">
        <authorList>
            <consortium name="RefSeq"/>
        </authorList>
    </citation>
    <scope>IDENTIFICATION</scope>
    <source>
        <strain evidence="10">Quisiro</strain>
        <tissue evidence="10">Liver</tissue>
    </source>
</reference>
<dbReference type="PANTHER" id="PTHR11417">
    <property type="entry name" value="SOMATOTROPIN,PROLACTIN"/>
    <property type="match status" value="1"/>
</dbReference>
<dbReference type="GO" id="GO:0046427">
    <property type="term" value="P:positive regulation of receptor signaling pathway via JAK-STAT"/>
    <property type="evidence" value="ECO:0007669"/>
    <property type="project" value="TreeGrafter"/>
</dbReference>
<evidence type="ECO:0000256" key="4">
    <source>
        <dbReference type="ARBA" id="ARBA00022702"/>
    </source>
</evidence>
<dbReference type="GO" id="GO:0008284">
    <property type="term" value="P:positive regulation of cell population proliferation"/>
    <property type="evidence" value="ECO:0007669"/>
    <property type="project" value="TreeGrafter"/>
</dbReference>
<evidence type="ECO:0000256" key="1">
    <source>
        <dbReference type="ARBA" id="ARBA00004613"/>
    </source>
</evidence>
<keyword evidence="9" id="KW-1185">Reference proteome</keyword>
<evidence type="ECO:0000256" key="6">
    <source>
        <dbReference type="ARBA" id="ARBA00023157"/>
    </source>
</evidence>
<dbReference type="KEGG" id="alim:106530027"/>
<evidence type="ECO:0000256" key="7">
    <source>
        <dbReference type="RuleBase" id="RU003618"/>
    </source>
</evidence>
<feature type="chain" id="PRO_5014182832" evidence="8">
    <location>
        <begin position="24"/>
        <end position="212"/>
    </location>
</feature>
<dbReference type="GO" id="GO:0031667">
    <property type="term" value="P:response to nutrient levels"/>
    <property type="evidence" value="ECO:0007669"/>
    <property type="project" value="TreeGrafter"/>
</dbReference>
<dbReference type="Pfam" id="PF00103">
    <property type="entry name" value="Hormone_1"/>
    <property type="match status" value="1"/>
</dbReference>
<dbReference type="InParanoid" id="A0A2I4CM18"/>
<dbReference type="Proteomes" id="UP000192220">
    <property type="component" value="Unplaced"/>
</dbReference>
<dbReference type="InterPro" id="IPR018116">
    <property type="entry name" value="Somatotropin_CS"/>
</dbReference>
<feature type="signal peptide" evidence="8">
    <location>
        <begin position="1"/>
        <end position="23"/>
    </location>
</feature>
<keyword evidence="6" id="KW-1015">Disulfide bond</keyword>
<gene>
    <name evidence="10" type="primary">prl</name>
</gene>
<dbReference type="PROSITE" id="PS00338">
    <property type="entry name" value="SOMATOTROPIN_2"/>
    <property type="match status" value="1"/>
</dbReference>
<evidence type="ECO:0000313" key="10">
    <source>
        <dbReference type="RefSeq" id="XP_013881034.1"/>
    </source>
</evidence>
<dbReference type="InterPro" id="IPR009079">
    <property type="entry name" value="4_helix_cytokine-like_core"/>
</dbReference>
<organism evidence="9 10">
    <name type="scientific">Austrofundulus limnaeus</name>
    <name type="common">Annual killifish</name>
    <dbReference type="NCBI Taxonomy" id="52670"/>
    <lineage>
        <taxon>Eukaryota</taxon>
        <taxon>Metazoa</taxon>
        <taxon>Chordata</taxon>
        <taxon>Craniata</taxon>
        <taxon>Vertebrata</taxon>
        <taxon>Euteleostomi</taxon>
        <taxon>Actinopterygii</taxon>
        <taxon>Neopterygii</taxon>
        <taxon>Teleostei</taxon>
        <taxon>Neoteleostei</taxon>
        <taxon>Acanthomorphata</taxon>
        <taxon>Ovalentaria</taxon>
        <taxon>Atherinomorphae</taxon>
        <taxon>Cyprinodontiformes</taxon>
        <taxon>Rivulidae</taxon>
        <taxon>Austrofundulus</taxon>
    </lineage>
</organism>
<keyword evidence="4 7" id="KW-0372">Hormone</keyword>
<dbReference type="RefSeq" id="XP_013881034.1">
    <property type="nucleotide sequence ID" value="XM_014025580.1"/>
</dbReference>
<evidence type="ECO:0000256" key="3">
    <source>
        <dbReference type="ARBA" id="ARBA00022525"/>
    </source>
</evidence>
<evidence type="ECO:0000256" key="5">
    <source>
        <dbReference type="ARBA" id="ARBA00022729"/>
    </source>
</evidence>
<keyword evidence="5 8" id="KW-0732">Signal</keyword>
<comment type="similarity">
    <text evidence="2 7">Belongs to the somatotropin/prolactin family.</text>
</comment>
<dbReference type="STRING" id="52670.A0A2I4CM18"/>
<evidence type="ECO:0000313" key="9">
    <source>
        <dbReference type="Proteomes" id="UP000192220"/>
    </source>
</evidence>
<dbReference type="GO" id="GO:0005179">
    <property type="term" value="F:hormone activity"/>
    <property type="evidence" value="ECO:0007669"/>
    <property type="project" value="UniProtKB-KW"/>
</dbReference>
<evidence type="ECO:0000256" key="2">
    <source>
        <dbReference type="ARBA" id="ARBA00008474"/>
    </source>
</evidence>
<keyword evidence="3" id="KW-0964">Secreted</keyword>
<protein>
    <submittedName>
        <fullName evidence="10">Prolactin</fullName>
    </submittedName>
</protein>
<dbReference type="Gene3D" id="1.20.1250.10">
    <property type="match status" value="1"/>
</dbReference>
<comment type="subcellular location">
    <subcellularLocation>
        <location evidence="1 7">Secreted</location>
    </subcellularLocation>
</comment>
<dbReference type="AlphaFoldDB" id="A0A2I4CM18"/>
<accession>A0A2I4CM18</accession>
<dbReference type="PROSITE" id="PS00266">
    <property type="entry name" value="SOMATOTROPIN_1"/>
    <property type="match status" value="1"/>
</dbReference>
<dbReference type="GO" id="GO:0005615">
    <property type="term" value="C:extracellular space"/>
    <property type="evidence" value="ECO:0007669"/>
    <property type="project" value="TreeGrafter"/>
</dbReference>